<dbReference type="NCBIfam" id="TIGR00604">
    <property type="entry name" value="rad3"/>
    <property type="match status" value="1"/>
</dbReference>
<dbReference type="AlphaFoldDB" id="A0A8I6SM71"/>
<comment type="similarity">
    <text evidence="3">Belongs to the DEAD box helicase family. DEAH subfamily. DDX11/CHL1 sub-subfamily.</text>
</comment>
<feature type="domain" description="Helicase ATP-binding" evidence="15">
    <location>
        <begin position="17"/>
        <end position="414"/>
    </location>
</feature>
<keyword evidence="4" id="KW-0479">Metal-binding</keyword>
<dbReference type="GO" id="GO:0003678">
    <property type="term" value="F:DNA helicase activity"/>
    <property type="evidence" value="ECO:0007669"/>
    <property type="project" value="InterPro"/>
</dbReference>
<dbReference type="InterPro" id="IPR010614">
    <property type="entry name" value="RAD3-like_helicase_DEAD"/>
</dbReference>
<dbReference type="PROSITE" id="PS51193">
    <property type="entry name" value="HELICASE_ATP_BIND_2"/>
    <property type="match status" value="1"/>
</dbReference>
<dbReference type="PANTHER" id="PTHR11472">
    <property type="entry name" value="DNA REPAIR DEAD HELICASE RAD3/XP-D SUBFAMILY MEMBER"/>
    <property type="match status" value="1"/>
</dbReference>
<evidence type="ECO:0000256" key="11">
    <source>
        <dbReference type="ARBA" id="ARBA00023235"/>
    </source>
</evidence>
<dbReference type="OrthoDB" id="267079at2759"/>
<reference evidence="16" key="1">
    <citation type="submission" date="2022-01" db="UniProtKB">
        <authorList>
            <consortium name="EnsemblMetazoa"/>
        </authorList>
    </citation>
    <scope>IDENTIFICATION</scope>
</reference>
<evidence type="ECO:0000313" key="17">
    <source>
        <dbReference type="Proteomes" id="UP000494040"/>
    </source>
</evidence>
<dbReference type="SMART" id="SM00491">
    <property type="entry name" value="HELICc2"/>
    <property type="match status" value="1"/>
</dbReference>
<evidence type="ECO:0000256" key="6">
    <source>
        <dbReference type="ARBA" id="ARBA00022801"/>
    </source>
</evidence>
<keyword evidence="8" id="KW-0067">ATP-binding</keyword>
<dbReference type="InterPro" id="IPR014001">
    <property type="entry name" value="Helicase_ATP-bd"/>
</dbReference>
<evidence type="ECO:0000256" key="2">
    <source>
        <dbReference type="ARBA" id="ARBA00004123"/>
    </source>
</evidence>
<keyword evidence="5" id="KW-0547">Nucleotide-binding</keyword>
<dbReference type="GO" id="GO:0003677">
    <property type="term" value="F:DNA binding"/>
    <property type="evidence" value="ECO:0007669"/>
    <property type="project" value="InterPro"/>
</dbReference>
<keyword evidence="9" id="KW-0408">Iron</keyword>
<keyword evidence="17" id="KW-1185">Reference proteome</keyword>
<dbReference type="GO" id="GO:0046872">
    <property type="term" value="F:metal ion binding"/>
    <property type="evidence" value="ECO:0007669"/>
    <property type="project" value="UniProtKB-KW"/>
</dbReference>
<dbReference type="GO" id="GO:0051536">
    <property type="term" value="F:iron-sulfur cluster binding"/>
    <property type="evidence" value="ECO:0007669"/>
    <property type="project" value="UniProtKB-KW"/>
</dbReference>
<dbReference type="Gene3D" id="3.40.50.300">
    <property type="entry name" value="P-loop containing nucleotide triphosphate hydrolases"/>
    <property type="match status" value="3"/>
</dbReference>
<dbReference type="PANTHER" id="PTHR11472:SF41">
    <property type="entry name" value="ATP-DEPENDENT DNA HELICASE DDX11-RELATED"/>
    <property type="match status" value="1"/>
</dbReference>
<evidence type="ECO:0000256" key="14">
    <source>
        <dbReference type="SAM" id="MobiDB-lite"/>
    </source>
</evidence>
<keyword evidence="7" id="KW-0347">Helicase</keyword>
<dbReference type="SMART" id="SM00488">
    <property type="entry name" value="DEXDc2"/>
    <property type="match status" value="1"/>
</dbReference>
<dbReference type="SMART" id="SM00487">
    <property type="entry name" value="DEXDc"/>
    <property type="match status" value="1"/>
</dbReference>
<dbReference type="InterPro" id="IPR014013">
    <property type="entry name" value="Helic_SF1/SF2_ATP-bd_DinG/Rad3"/>
</dbReference>
<comment type="cofactor">
    <cofactor evidence="1">
        <name>[4Fe-4S] cluster</name>
        <dbReference type="ChEBI" id="CHEBI:49883"/>
    </cofactor>
</comment>
<protein>
    <recommendedName>
        <fullName evidence="15">Helicase ATP-binding domain-containing protein</fullName>
    </recommendedName>
</protein>
<dbReference type="Pfam" id="PF06733">
    <property type="entry name" value="DEAD_2"/>
    <property type="match status" value="1"/>
</dbReference>
<comment type="subcellular location">
    <subcellularLocation>
        <location evidence="2">Nucleus</location>
    </subcellularLocation>
</comment>
<keyword evidence="12" id="KW-0539">Nucleus</keyword>
<dbReference type="Pfam" id="PF13307">
    <property type="entry name" value="Helicase_C_2"/>
    <property type="match status" value="1"/>
</dbReference>
<evidence type="ECO:0000256" key="9">
    <source>
        <dbReference type="ARBA" id="ARBA00023004"/>
    </source>
</evidence>
<dbReference type="RefSeq" id="XP_024083670.1">
    <property type="nucleotide sequence ID" value="XM_024227902.1"/>
</dbReference>
<proteinExistence type="inferred from homology"/>
<sequence>MDDSLKYLESCTQVLEPKDDFRFPFHPYQIQKDFMSNLYKAIEGRKLAIFESPTGTGKTLSIICGALAWLKDHEEREIHALEKAISQLELNKVESSTDWLSAQIKNVANDNCRRELQLRLNNITKKSEQVKRIKEKQKIHTIRKEKPDENKNIEENDLFLKPVIEEDGDIILEDFDESYDEVLEEDDKENEIKDESVKIIFCSRTHSQLSQFIHEIKRTIYKENIRVVHLASRQMYCINKAVQKLNIQSLINEKCLEMQKSSSKKATSKSDDGADTKRRKKGEGGCCPKLKNVTKLGERIISDIHDVEEVLKLGEELGSCPYYASRQMVSDLAQVVVVPYNTLLHKSTREACDIKVENNVVIIDEAHNLLETISHIHSTQVTGLQLTHAYSQLTQYRDKYEKRFTPFNLLHLNQLIFVIGALIKFIGGKAGCGPNEEASLRVLDAKIYSVADFIMLAEIDNYNIYTLLNFCEKTKISRKLHGYTERYTPLVKSQNMLKPKPGAGMKAFIQDISNKKNKKIEEQKPSPVSEAEQVIQGQPLIQILSFLNNLTQNYAEGRVVVSRQMIIGKSYIKYLLLDPASSVSDIINKARCVILAGGTMQPVSEFKDRLFSACGASDDRILEFSCGHVIPPENILPIVVSAGPTGKQLDFSFNNRDSALMLNELGRLLINVCTVVPAGVVCFFPSYDYESKVFEHLEKNNMLQQISSKKKLFREPKMSSKVDTVLAEYAKTIQSKNSPINGALLFSVVGGKLSEGLNFSDDLGRCVIVVGMPYPNIKSPELQEKMFFLKENVGPQAGREHYENLCMKAVNQSIGRAVRHKADYSTMLLLDHRYGKQNIQELLPTWIRSSLKIEPKFGPVLANLVKFFKYHKVKGGLSS</sequence>
<evidence type="ECO:0000256" key="1">
    <source>
        <dbReference type="ARBA" id="ARBA00001966"/>
    </source>
</evidence>
<evidence type="ECO:0000256" key="8">
    <source>
        <dbReference type="ARBA" id="ARBA00022840"/>
    </source>
</evidence>
<evidence type="ECO:0000313" key="16">
    <source>
        <dbReference type="EnsemblMetazoa" id="XP_024083670.1"/>
    </source>
</evidence>
<organism evidence="16 17">
    <name type="scientific">Cimex lectularius</name>
    <name type="common">Bed bug</name>
    <name type="synonym">Acanthia lectularia</name>
    <dbReference type="NCBI Taxonomy" id="79782"/>
    <lineage>
        <taxon>Eukaryota</taxon>
        <taxon>Metazoa</taxon>
        <taxon>Ecdysozoa</taxon>
        <taxon>Arthropoda</taxon>
        <taxon>Hexapoda</taxon>
        <taxon>Insecta</taxon>
        <taxon>Pterygota</taxon>
        <taxon>Neoptera</taxon>
        <taxon>Paraneoptera</taxon>
        <taxon>Hemiptera</taxon>
        <taxon>Heteroptera</taxon>
        <taxon>Panheteroptera</taxon>
        <taxon>Cimicomorpha</taxon>
        <taxon>Cimicidae</taxon>
        <taxon>Cimex</taxon>
    </lineage>
</organism>
<keyword evidence="11" id="KW-0413">Isomerase</keyword>
<dbReference type="GO" id="GO:0034085">
    <property type="term" value="P:establishment of sister chromatid cohesion"/>
    <property type="evidence" value="ECO:0007669"/>
    <property type="project" value="TreeGrafter"/>
</dbReference>
<evidence type="ECO:0000256" key="3">
    <source>
        <dbReference type="ARBA" id="ARBA00008435"/>
    </source>
</evidence>
<evidence type="ECO:0000256" key="10">
    <source>
        <dbReference type="ARBA" id="ARBA00023014"/>
    </source>
</evidence>
<feature type="coiled-coil region" evidence="13">
    <location>
        <begin position="71"/>
        <end position="133"/>
    </location>
</feature>
<dbReference type="FunFam" id="3.40.50.300:FF:001250">
    <property type="entry name" value="Putative ATP-dependent RNA helicase DDX11"/>
    <property type="match status" value="1"/>
</dbReference>
<evidence type="ECO:0000256" key="5">
    <source>
        <dbReference type="ARBA" id="ARBA00022741"/>
    </source>
</evidence>
<name>A0A8I6SM71_CIMLE</name>
<dbReference type="EnsemblMetazoa" id="XM_024227902.1">
    <property type="protein sequence ID" value="XP_024083670.1"/>
    <property type="gene ID" value="LOC106663698"/>
</dbReference>
<dbReference type="GO" id="GO:0005524">
    <property type="term" value="F:ATP binding"/>
    <property type="evidence" value="ECO:0007669"/>
    <property type="project" value="UniProtKB-KW"/>
</dbReference>
<dbReference type="InterPro" id="IPR006554">
    <property type="entry name" value="Helicase-like_DEXD_c2"/>
</dbReference>
<dbReference type="GO" id="GO:0006139">
    <property type="term" value="P:nucleobase-containing compound metabolic process"/>
    <property type="evidence" value="ECO:0007669"/>
    <property type="project" value="InterPro"/>
</dbReference>
<evidence type="ECO:0000256" key="7">
    <source>
        <dbReference type="ARBA" id="ARBA00022806"/>
    </source>
</evidence>
<dbReference type="SUPFAM" id="SSF52540">
    <property type="entry name" value="P-loop containing nucleoside triphosphate hydrolases"/>
    <property type="match status" value="1"/>
</dbReference>
<dbReference type="InterPro" id="IPR027417">
    <property type="entry name" value="P-loop_NTPase"/>
</dbReference>
<feature type="region of interest" description="Disordered" evidence="14">
    <location>
        <begin position="262"/>
        <end position="283"/>
    </location>
</feature>
<dbReference type="GeneID" id="106663698"/>
<dbReference type="GO" id="GO:0005634">
    <property type="term" value="C:nucleus"/>
    <property type="evidence" value="ECO:0007669"/>
    <property type="project" value="UniProtKB-SubCell"/>
</dbReference>
<keyword evidence="13" id="KW-0175">Coiled coil</keyword>
<keyword evidence="10" id="KW-0411">Iron-sulfur</keyword>
<dbReference type="InterPro" id="IPR045028">
    <property type="entry name" value="DinG/Rad3-like"/>
</dbReference>
<dbReference type="Proteomes" id="UP000494040">
    <property type="component" value="Unassembled WGS sequence"/>
</dbReference>
<keyword evidence="6" id="KW-0378">Hydrolase</keyword>
<evidence type="ECO:0000256" key="12">
    <source>
        <dbReference type="ARBA" id="ARBA00023242"/>
    </source>
</evidence>
<dbReference type="CDD" id="cd18788">
    <property type="entry name" value="SF2_C_XPD"/>
    <property type="match status" value="1"/>
</dbReference>
<evidence type="ECO:0000256" key="4">
    <source>
        <dbReference type="ARBA" id="ARBA00022723"/>
    </source>
</evidence>
<dbReference type="GO" id="GO:0016818">
    <property type="term" value="F:hydrolase activity, acting on acid anhydrides, in phosphorus-containing anhydrides"/>
    <property type="evidence" value="ECO:0007669"/>
    <property type="project" value="InterPro"/>
</dbReference>
<evidence type="ECO:0000259" key="15">
    <source>
        <dbReference type="PROSITE" id="PS51193"/>
    </source>
</evidence>
<dbReference type="InterPro" id="IPR013020">
    <property type="entry name" value="Rad3/Chl1-like"/>
</dbReference>
<dbReference type="InterPro" id="IPR006555">
    <property type="entry name" value="ATP-dep_Helicase_C"/>
</dbReference>
<accession>A0A8I6SM71</accession>
<evidence type="ECO:0000256" key="13">
    <source>
        <dbReference type="SAM" id="Coils"/>
    </source>
</evidence>